<evidence type="ECO:0000313" key="2">
    <source>
        <dbReference type="Proteomes" id="UP000326437"/>
    </source>
</evidence>
<dbReference type="EMBL" id="CABVHO010000001">
    <property type="protein sequence ID" value="VVN50410.1"/>
    <property type="molecule type" value="Genomic_DNA"/>
</dbReference>
<organism evidence="1 2">
    <name type="scientific">Pseudomonas fluorescens</name>
    <dbReference type="NCBI Taxonomy" id="294"/>
    <lineage>
        <taxon>Bacteria</taxon>
        <taxon>Pseudomonadati</taxon>
        <taxon>Pseudomonadota</taxon>
        <taxon>Gammaproteobacteria</taxon>
        <taxon>Pseudomonadales</taxon>
        <taxon>Pseudomonadaceae</taxon>
        <taxon>Pseudomonas</taxon>
    </lineage>
</organism>
<dbReference type="AlphaFoldDB" id="A0A5E6YA94"/>
<dbReference type="Proteomes" id="UP000326437">
    <property type="component" value="Unassembled WGS sequence"/>
</dbReference>
<evidence type="ECO:0008006" key="3">
    <source>
        <dbReference type="Google" id="ProtNLM"/>
    </source>
</evidence>
<protein>
    <recommendedName>
        <fullName evidence="3">Fimbrial protein</fullName>
    </recommendedName>
</protein>
<accession>A0A5E6YA94</accession>
<gene>
    <name evidence="1" type="ORF">PS685_00290</name>
</gene>
<evidence type="ECO:0000313" key="1">
    <source>
        <dbReference type="EMBL" id="VVN50410.1"/>
    </source>
</evidence>
<proteinExistence type="predicted"/>
<name>A0A5E6YA94_PSEFL</name>
<sequence length="440" mass="48108">MKRNNLADFNVKCLLSLVQSRRLNRMAKTAAGIVLIFVCGLVAPPNTHGVEITINAEFKPDPAFPNRNVFTNKTPNTGQYCYYNPADCASKGVFGIAAPVVFRSAVPVVANHTDPRQGAMVTIPGAWRTLTVRHNQTLETEEVKIRITGFGTVLSIDPDTVHTLVPGATSWGDGHNKLWSGSNWSIPPSPCTRKSTPLYTGGNFWFFWGAPEADVTCAKKALYNIPKLAYHSLDFAYELKTPDPLGMSAGDYSGNLAYTIGPYQDFDMGDLLIPNSSVLNLNFNLNVQHTLKVDIPPGGNRVELVPKGGWYQWLLIARVPETLASDQSFSVSASSRFKMLLSCERVMGDTCALSNNVSHNVPINIFVSLPGGITDSNGASITRKPLLTSGQGTELFQPSRYVDGKTGVLHFEIEKKYVNEMLDQAGTYKGNVTVIWDSEV</sequence>
<reference evidence="1 2" key="1">
    <citation type="submission" date="2019-09" db="EMBL/GenBank/DDBJ databases">
        <authorList>
            <person name="Chandra G."/>
            <person name="Truman W A."/>
        </authorList>
    </citation>
    <scope>NUCLEOTIDE SEQUENCE [LARGE SCALE GENOMIC DNA]</scope>
    <source>
        <strain evidence="1">PS685</strain>
    </source>
</reference>
<dbReference type="OrthoDB" id="6764591at2"/>